<dbReference type="PANTHER" id="PTHR47338">
    <property type="entry name" value="ZN(II)2CYS6 TRANSCRIPTION FACTOR (EUROFUNG)-RELATED"/>
    <property type="match status" value="1"/>
</dbReference>
<dbReference type="Proteomes" id="UP000054302">
    <property type="component" value="Unassembled WGS sequence"/>
</dbReference>
<keyword evidence="2" id="KW-0479">Metal-binding</keyword>
<evidence type="ECO:0000256" key="1">
    <source>
        <dbReference type="ARBA" id="ARBA00004123"/>
    </source>
</evidence>
<feature type="domain" description="Zn(2)-C6 fungal-type" evidence="8">
    <location>
        <begin position="226"/>
        <end position="256"/>
    </location>
</feature>
<organism evidence="9 10">
    <name type="scientific">Exophiala mesophila</name>
    <name type="common">Black yeast-like fungus</name>
    <dbReference type="NCBI Taxonomy" id="212818"/>
    <lineage>
        <taxon>Eukaryota</taxon>
        <taxon>Fungi</taxon>
        <taxon>Dikarya</taxon>
        <taxon>Ascomycota</taxon>
        <taxon>Pezizomycotina</taxon>
        <taxon>Eurotiomycetes</taxon>
        <taxon>Chaetothyriomycetidae</taxon>
        <taxon>Chaetothyriales</taxon>
        <taxon>Herpotrichiellaceae</taxon>
        <taxon>Exophiala</taxon>
    </lineage>
</organism>
<dbReference type="InterPro" id="IPR036864">
    <property type="entry name" value="Zn2-C6_fun-type_DNA-bd_sf"/>
</dbReference>
<dbReference type="GO" id="GO:0005634">
    <property type="term" value="C:nucleus"/>
    <property type="evidence" value="ECO:0007669"/>
    <property type="project" value="UniProtKB-SubCell"/>
</dbReference>
<dbReference type="PANTHER" id="PTHR47338:SF11">
    <property type="entry name" value="ZN(II)2CYS6 TRANSCRIPTION FACTOR (EUROFUNG)"/>
    <property type="match status" value="1"/>
</dbReference>
<dbReference type="OMA" id="MLLYSMM"/>
<evidence type="ECO:0000256" key="6">
    <source>
        <dbReference type="ARBA" id="ARBA00023242"/>
    </source>
</evidence>
<protein>
    <recommendedName>
        <fullName evidence="8">Zn(2)-C6 fungal-type domain-containing protein</fullName>
    </recommendedName>
</protein>
<dbReference type="InterPro" id="IPR007219">
    <property type="entry name" value="XnlR_reg_dom"/>
</dbReference>
<proteinExistence type="predicted"/>
<dbReference type="GO" id="GO:0000981">
    <property type="term" value="F:DNA-binding transcription factor activity, RNA polymerase II-specific"/>
    <property type="evidence" value="ECO:0007669"/>
    <property type="project" value="InterPro"/>
</dbReference>
<dbReference type="Pfam" id="PF00172">
    <property type="entry name" value="Zn_clus"/>
    <property type="match status" value="1"/>
</dbReference>
<reference evidence="9 10" key="1">
    <citation type="submission" date="2015-01" db="EMBL/GenBank/DDBJ databases">
        <title>The Genome Sequence of Exophiala mesophila CBS40295.</title>
        <authorList>
            <consortium name="The Broad Institute Genomics Platform"/>
            <person name="Cuomo C."/>
            <person name="de Hoog S."/>
            <person name="Gorbushina A."/>
            <person name="Stielow B."/>
            <person name="Teixiera M."/>
            <person name="Abouelleil A."/>
            <person name="Chapman S.B."/>
            <person name="Priest M."/>
            <person name="Young S.K."/>
            <person name="Wortman J."/>
            <person name="Nusbaum C."/>
            <person name="Birren B."/>
        </authorList>
    </citation>
    <scope>NUCLEOTIDE SEQUENCE [LARGE SCALE GENOMIC DNA]</scope>
    <source>
        <strain evidence="9 10">CBS 40295</strain>
    </source>
</reference>
<evidence type="ECO:0000313" key="9">
    <source>
        <dbReference type="EMBL" id="KIV92313.1"/>
    </source>
</evidence>
<dbReference type="SUPFAM" id="SSF57701">
    <property type="entry name" value="Zn2/Cys6 DNA-binding domain"/>
    <property type="match status" value="1"/>
</dbReference>
<dbReference type="GeneID" id="27324610"/>
<dbReference type="GO" id="GO:0003677">
    <property type="term" value="F:DNA binding"/>
    <property type="evidence" value="ECO:0007669"/>
    <property type="project" value="UniProtKB-KW"/>
</dbReference>
<dbReference type="PROSITE" id="PS50048">
    <property type="entry name" value="ZN2_CY6_FUNGAL_2"/>
    <property type="match status" value="1"/>
</dbReference>
<keyword evidence="10" id="KW-1185">Reference proteome</keyword>
<evidence type="ECO:0000256" key="4">
    <source>
        <dbReference type="ARBA" id="ARBA00023125"/>
    </source>
</evidence>
<evidence type="ECO:0000256" key="3">
    <source>
        <dbReference type="ARBA" id="ARBA00023015"/>
    </source>
</evidence>
<evidence type="ECO:0000259" key="8">
    <source>
        <dbReference type="PROSITE" id="PS50048"/>
    </source>
</evidence>
<dbReference type="OrthoDB" id="5426798at2759"/>
<keyword evidence="6" id="KW-0539">Nucleus</keyword>
<dbReference type="CDD" id="cd12148">
    <property type="entry name" value="fungal_TF_MHR"/>
    <property type="match status" value="1"/>
</dbReference>
<sequence>MATSVAPYLDARGSNWPQSPHTPAFDPVSSGPGLFTLGSMPRSPPTRETLGGNTSSTTRLPSISNFLAVADSRPNLDLAPLGPAPQPGDLRPPLAPSIPVQPGNSALPHHVHQHGHYNASVPNRLDQTDHVTQYQRAHNLPPQPAFWSHSTSQFHDNHHLSHHTPTSPPDSKSGRHHVAEQEIPGKGICYVYQDGSICPKMPGGEIVNPKWGTTKAGKPRKRLGQACNTCREKKIKCDPSTPKCAQCQKFGRECKFESLTRTTPKQASNMAASMTAPSAEHAVEVPSPTRSSTVSVDIHQDQAYPKQAHRSSMPVESLLSPTSVGERNLGDSPESLPPAKRSKLGSPPRPDTLNRGRNLPDNGTSSASLVSPPSTPRFFYHLDPYELDPDLSLYYVNKYFTHIDCFTDCTIPQRQFTHWLKTCQSKSSADIMLIYAMLAFGATFARRGGTEAYPALFTGIVHEAIMNNGDRFSLQLLHTRLILALLSFSQGQYNRAFEYSGTALRIGMGLGYNMEDTVANVTREGDLIFGLDKAAVVECRRRTFWSAFIMECFNGCCSASVPAVYHSDIHLRLPCDVQAFEAGIVPPTPLQFNGPSSGHGNSPELSNVGLLGYLVDIASMFNEVLSRISRARPNSSVQYISALRSFHQEFSMKLGAWDKSLREHVRLLRDNKDKTDPVSGLHILYHYTAMLMNRHVRHEDMDWQSIISHVKGAYFHAKKLLEMVQRLSNVQKKDMAMFRLAASSPFSGFAITAALDTITAAGTLKDIMDGHGDVMPLISSGLEALERLVDQWDSARQQRNMVETRFRHLLAAVQRASAHQGAYYFSEPMQGAYGLDQDIVYGLSRKRYLQALGGWADESYDDGDFQRLG</sequence>
<accession>A0A0D1ZZR2</accession>
<feature type="region of interest" description="Disordered" evidence="7">
    <location>
        <begin position="140"/>
        <end position="178"/>
    </location>
</feature>
<keyword evidence="3" id="KW-0805">Transcription regulation</keyword>
<dbReference type="VEuPathDB" id="FungiDB:PV10_06765"/>
<dbReference type="PROSITE" id="PS00463">
    <property type="entry name" value="ZN2_CY6_FUNGAL_1"/>
    <property type="match status" value="1"/>
</dbReference>
<dbReference type="HOGENOM" id="CLU_008335_0_0_1"/>
<dbReference type="GO" id="GO:0008270">
    <property type="term" value="F:zinc ion binding"/>
    <property type="evidence" value="ECO:0007669"/>
    <property type="project" value="InterPro"/>
</dbReference>
<dbReference type="RefSeq" id="XP_016223887.1">
    <property type="nucleotide sequence ID" value="XM_016371594.1"/>
</dbReference>
<dbReference type="STRING" id="212818.A0A0D1ZZR2"/>
<comment type="subcellular location">
    <subcellularLocation>
        <location evidence="1">Nucleus</location>
    </subcellularLocation>
</comment>
<evidence type="ECO:0000256" key="7">
    <source>
        <dbReference type="SAM" id="MobiDB-lite"/>
    </source>
</evidence>
<evidence type="ECO:0000313" key="10">
    <source>
        <dbReference type="Proteomes" id="UP000054302"/>
    </source>
</evidence>
<feature type="region of interest" description="Disordered" evidence="7">
    <location>
        <begin position="77"/>
        <end position="122"/>
    </location>
</feature>
<name>A0A0D1ZZR2_EXOME</name>
<dbReference type="AlphaFoldDB" id="A0A0D1ZZR2"/>
<keyword evidence="4" id="KW-0238">DNA-binding</keyword>
<dbReference type="CDD" id="cd00067">
    <property type="entry name" value="GAL4"/>
    <property type="match status" value="1"/>
</dbReference>
<dbReference type="InterPro" id="IPR050815">
    <property type="entry name" value="TF_fung"/>
</dbReference>
<dbReference type="GO" id="GO:0006351">
    <property type="term" value="P:DNA-templated transcription"/>
    <property type="evidence" value="ECO:0007669"/>
    <property type="project" value="InterPro"/>
</dbReference>
<feature type="compositionally biased region" description="Polar residues" evidence="7">
    <location>
        <begin position="361"/>
        <end position="370"/>
    </location>
</feature>
<evidence type="ECO:0000256" key="5">
    <source>
        <dbReference type="ARBA" id="ARBA00023163"/>
    </source>
</evidence>
<keyword evidence="5" id="KW-0804">Transcription</keyword>
<evidence type="ECO:0000256" key="2">
    <source>
        <dbReference type="ARBA" id="ARBA00022723"/>
    </source>
</evidence>
<gene>
    <name evidence="9" type="ORF">PV10_06765</name>
</gene>
<dbReference type="SMART" id="SM00066">
    <property type="entry name" value="GAL4"/>
    <property type="match status" value="1"/>
</dbReference>
<dbReference type="SMART" id="SM00906">
    <property type="entry name" value="Fungal_trans"/>
    <property type="match status" value="1"/>
</dbReference>
<feature type="compositionally biased region" description="Polar residues" evidence="7">
    <location>
        <begin position="265"/>
        <end position="276"/>
    </location>
</feature>
<dbReference type="InterPro" id="IPR001138">
    <property type="entry name" value="Zn2Cys6_DnaBD"/>
</dbReference>
<dbReference type="EMBL" id="KN847523">
    <property type="protein sequence ID" value="KIV92313.1"/>
    <property type="molecule type" value="Genomic_DNA"/>
</dbReference>
<feature type="compositionally biased region" description="Low complexity" evidence="7">
    <location>
        <begin position="284"/>
        <end position="296"/>
    </location>
</feature>
<feature type="region of interest" description="Disordered" evidence="7">
    <location>
        <begin position="1"/>
        <end position="59"/>
    </location>
</feature>
<feature type="region of interest" description="Disordered" evidence="7">
    <location>
        <begin position="265"/>
        <end position="370"/>
    </location>
</feature>
<dbReference type="Gene3D" id="4.10.240.10">
    <property type="entry name" value="Zn(2)-C6 fungal-type DNA-binding domain"/>
    <property type="match status" value="1"/>
</dbReference>
<dbReference type="Pfam" id="PF04082">
    <property type="entry name" value="Fungal_trans"/>
    <property type="match status" value="1"/>
</dbReference>